<proteinExistence type="predicted"/>
<keyword evidence="3" id="KW-1185">Reference proteome</keyword>
<feature type="region of interest" description="Disordered" evidence="1">
    <location>
        <begin position="74"/>
        <end position="99"/>
    </location>
</feature>
<comment type="caution">
    <text evidence="2">The sequence shown here is derived from an EMBL/GenBank/DDBJ whole genome shotgun (WGS) entry which is preliminary data.</text>
</comment>
<evidence type="ECO:0000313" key="3">
    <source>
        <dbReference type="Proteomes" id="UP001632037"/>
    </source>
</evidence>
<dbReference type="EMBL" id="JBIMZQ010000008">
    <property type="protein sequence ID" value="KAL3669562.1"/>
    <property type="molecule type" value="Genomic_DNA"/>
</dbReference>
<sequence length="114" mass="12786">MMRLGNWKKEIDEQLRRIWWAWCSIGTALLWQIRDQVMHEGVKWTAKGQLEFMWRRGLQQLYAVAQSEAVSSNLLGKPRRGRGGSATKTLSSESSKMAPAEAVGIATATNIIPG</sequence>
<name>A0ABD3FU96_9STRA</name>
<reference evidence="2 3" key="1">
    <citation type="submission" date="2024-09" db="EMBL/GenBank/DDBJ databases">
        <title>Genome sequencing and assembly of Phytophthora oleae, isolate VK10A, causative agent of rot of olive drupes.</title>
        <authorList>
            <person name="Conti Taguali S."/>
            <person name="Riolo M."/>
            <person name="La Spada F."/>
            <person name="Cacciola S.O."/>
            <person name="Dionisio G."/>
        </authorList>
    </citation>
    <scope>NUCLEOTIDE SEQUENCE [LARGE SCALE GENOMIC DNA]</scope>
    <source>
        <strain evidence="2 3">VK10A</strain>
    </source>
</reference>
<evidence type="ECO:0000313" key="2">
    <source>
        <dbReference type="EMBL" id="KAL3669562.1"/>
    </source>
</evidence>
<organism evidence="2 3">
    <name type="scientific">Phytophthora oleae</name>
    <dbReference type="NCBI Taxonomy" id="2107226"/>
    <lineage>
        <taxon>Eukaryota</taxon>
        <taxon>Sar</taxon>
        <taxon>Stramenopiles</taxon>
        <taxon>Oomycota</taxon>
        <taxon>Peronosporomycetes</taxon>
        <taxon>Peronosporales</taxon>
        <taxon>Peronosporaceae</taxon>
        <taxon>Phytophthora</taxon>
    </lineage>
</organism>
<accession>A0ABD3FU96</accession>
<gene>
    <name evidence="2" type="ORF">V7S43_004949</name>
</gene>
<dbReference type="Proteomes" id="UP001632037">
    <property type="component" value="Unassembled WGS sequence"/>
</dbReference>
<feature type="compositionally biased region" description="Polar residues" evidence="1">
    <location>
        <begin position="86"/>
        <end position="95"/>
    </location>
</feature>
<protein>
    <submittedName>
        <fullName evidence="2">Uncharacterized protein</fullName>
    </submittedName>
</protein>
<dbReference type="AlphaFoldDB" id="A0ABD3FU96"/>
<evidence type="ECO:0000256" key="1">
    <source>
        <dbReference type="SAM" id="MobiDB-lite"/>
    </source>
</evidence>